<protein>
    <submittedName>
        <fullName evidence="1">PqqD family protein</fullName>
    </submittedName>
</protein>
<gene>
    <name evidence="1" type="ORF">E2493_00660</name>
</gene>
<dbReference type="Proteomes" id="UP000298213">
    <property type="component" value="Unassembled WGS sequence"/>
</dbReference>
<keyword evidence="2" id="KW-1185">Reference proteome</keyword>
<proteinExistence type="predicted"/>
<name>A0A4Y8ZW57_9SPHN</name>
<organism evidence="1 2">
    <name type="scientific">Sphingomonas parva</name>
    <dbReference type="NCBI Taxonomy" id="2555898"/>
    <lineage>
        <taxon>Bacteria</taxon>
        <taxon>Pseudomonadati</taxon>
        <taxon>Pseudomonadota</taxon>
        <taxon>Alphaproteobacteria</taxon>
        <taxon>Sphingomonadales</taxon>
        <taxon>Sphingomonadaceae</taxon>
        <taxon>Sphingomonas</taxon>
    </lineage>
</organism>
<evidence type="ECO:0000313" key="1">
    <source>
        <dbReference type="EMBL" id="TFI60258.1"/>
    </source>
</evidence>
<comment type="caution">
    <text evidence="1">The sequence shown here is derived from an EMBL/GenBank/DDBJ whole genome shotgun (WGS) entry which is preliminary data.</text>
</comment>
<dbReference type="OrthoDB" id="1495225at2"/>
<dbReference type="EMBL" id="SPDV01000001">
    <property type="protein sequence ID" value="TFI60258.1"/>
    <property type="molecule type" value="Genomic_DNA"/>
</dbReference>
<dbReference type="Pfam" id="PF05402">
    <property type="entry name" value="PqqD"/>
    <property type="match status" value="1"/>
</dbReference>
<evidence type="ECO:0000313" key="2">
    <source>
        <dbReference type="Proteomes" id="UP000298213"/>
    </source>
</evidence>
<dbReference type="RefSeq" id="WP_135082681.1">
    <property type="nucleotide sequence ID" value="NZ_SPDV01000001.1"/>
</dbReference>
<dbReference type="AlphaFoldDB" id="A0A4Y8ZW57"/>
<dbReference type="InterPro" id="IPR041881">
    <property type="entry name" value="PqqD_sf"/>
</dbReference>
<sequence length="95" mass="10573">MDQFSSDMEVQRRPEILHSRVDDAVYALDTASGACFAFHGPSARLWELLGEPITPAAAARRLVEQYQIDEESCRREVADHFTSLHGEGLIVATGR</sequence>
<reference evidence="1 2" key="1">
    <citation type="submission" date="2019-03" db="EMBL/GenBank/DDBJ databases">
        <title>Genome sequence of Sphingomonas sp. 17J27-24.</title>
        <authorList>
            <person name="Kim M."/>
            <person name="Maeng S."/>
            <person name="Sathiyaraj S."/>
        </authorList>
    </citation>
    <scope>NUCLEOTIDE SEQUENCE [LARGE SCALE GENOMIC DNA]</scope>
    <source>
        <strain evidence="1 2">17J27-24</strain>
    </source>
</reference>
<accession>A0A4Y8ZW57</accession>
<dbReference type="InterPro" id="IPR008792">
    <property type="entry name" value="PQQD"/>
</dbReference>
<dbReference type="Gene3D" id="1.10.10.1150">
    <property type="entry name" value="Coenzyme PQQ synthesis protein D (PqqD)"/>
    <property type="match status" value="1"/>
</dbReference>